<reference evidence="2" key="1">
    <citation type="submission" date="2017-11" db="EMBL/GenBank/DDBJ databases">
        <authorList>
            <person name="Watanabe M."/>
            <person name="Kojima H."/>
        </authorList>
    </citation>
    <scope>NUCLEOTIDE SEQUENCE [LARGE SCALE GENOMIC DNA]</scope>
    <source>
        <strain evidence="2">Tokyo 01</strain>
    </source>
</reference>
<dbReference type="EMBL" id="BEXT01000001">
    <property type="protein sequence ID" value="GBC59407.1"/>
    <property type="molecule type" value="Genomic_DNA"/>
</dbReference>
<accession>A0A401FR16</accession>
<dbReference type="Proteomes" id="UP000288096">
    <property type="component" value="Unassembled WGS sequence"/>
</dbReference>
<evidence type="ECO:0000313" key="2">
    <source>
        <dbReference type="Proteomes" id="UP000288096"/>
    </source>
</evidence>
<proteinExistence type="predicted"/>
<organism evidence="1 2">
    <name type="scientific">Desulfonema ishimotonii</name>
    <dbReference type="NCBI Taxonomy" id="45657"/>
    <lineage>
        <taxon>Bacteria</taxon>
        <taxon>Pseudomonadati</taxon>
        <taxon>Thermodesulfobacteriota</taxon>
        <taxon>Desulfobacteria</taxon>
        <taxon>Desulfobacterales</taxon>
        <taxon>Desulfococcaceae</taxon>
        <taxon>Desulfonema</taxon>
    </lineage>
</organism>
<comment type="caution">
    <text evidence="1">The sequence shown here is derived from an EMBL/GenBank/DDBJ whole genome shotgun (WGS) entry which is preliminary data.</text>
</comment>
<gene>
    <name evidence="1" type="ORF">DENIS_0346</name>
</gene>
<dbReference type="AlphaFoldDB" id="A0A401FR16"/>
<name>A0A401FR16_9BACT</name>
<keyword evidence="2" id="KW-1185">Reference proteome</keyword>
<reference evidence="2" key="2">
    <citation type="submission" date="2019-01" db="EMBL/GenBank/DDBJ databases">
        <title>Genome sequence of Desulfonema ishimotonii strain Tokyo 01.</title>
        <authorList>
            <person name="Fukui M."/>
        </authorList>
    </citation>
    <scope>NUCLEOTIDE SEQUENCE [LARGE SCALE GENOMIC DNA]</scope>
    <source>
        <strain evidence="2">Tokyo 01</strain>
    </source>
</reference>
<sequence>MSEKLNLSDLKNKIITLESIFGKKIMRAGLNSRTVDGWLKSPSPNPNLSSLKRYFGAINMRPSEIIASKETFVLKVAEICSEKEWVDNYTPEEVAAIYDSLKKEPRISESTKPKYSPVFFKRTRNRLTGSELKGLYEKYAGQYYLYRHWKREGIPDEMIFRYFIEVYKFDPNSNTVHFRYESPLEHFTVARPISEQRDVAYNSLVWVYEGSVVFTDIHIYWLMERTEGFPEIISFVTNSLATLSDSYMPGIHMSLTPGPAHGMKGTYTPSASRVVLEKLKKEIKGKSKVRIGYFYPKEILKEGHEINIPDYINNEVRDGNDVLGVKNVKPPVPEK</sequence>
<evidence type="ECO:0000313" key="1">
    <source>
        <dbReference type="EMBL" id="GBC59407.1"/>
    </source>
</evidence>
<protein>
    <submittedName>
        <fullName evidence="1">Uncharacterized protein</fullName>
    </submittedName>
</protein>
<dbReference type="RefSeq" id="WP_124326922.1">
    <property type="nucleotide sequence ID" value="NZ_BEXT01000001.1"/>
</dbReference>